<evidence type="ECO:0000313" key="10">
    <source>
        <dbReference type="Proteomes" id="UP001301958"/>
    </source>
</evidence>
<protein>
    <recommendedName>
        <fullName evidence="8">LITAF domain-containing protein</fullName>
    </recommendedName>
</protein>
<keyword evidence="5 7" id="KW-0472">Membrane</keyword>
<dbReference type="Pfam" id="PF10601">
    <property type="entry name" value="zf-LITAF-like"/>
    <property type="match status" value="1"/>
</dbReference>
<gene>
    <name evidence="9" type="ORF">QBC38DRAFT_546479</name>
</gene>
<reference evidence="9" key="2">
    <citation type="submission" date="2023-05" db="EMBL/GenBank/DDBJ databases">
        <authorList>
            <consortium name="Lawrence Berkeley National Laboratory"/>
            <person name="Steindorff A."/>
            <person name="Hensen N."/>
            <person name="Bonometti L."/>
            <person name="Westerberg I."/>
            <person name="Brannstrom I.O."/>
            <person name="Guillou S."/>
            <person name="Cros-Aarteil S."/>
            <person name="Calhoun S."/>
            <person name="Haridas S."/>
            <person name="Kuo A."/>
            <person name="Mondo S."/>
            <person name="Pangilinan J."/>
            <person name="Riley R."/>
            <person name="Labutti K."/>
            <person name="Andreopoulos B."/>
            <person name="Lipzen A."/>
            <person name="Chen C."/>
            <person name="Yanf M."/>
            <person name="Daum C."/>
            <person name="Ng V."/>
            <person name="Clum A."/>
            <person name="Ohm R."/>
            <person name="Martin F."/>
            <person name="Silar P."/>
            <person name="Natvig D."/>
            <person name="Lalanne C."/>
            <person name="Gautier V."/>
            <person name="Ament-Velasquez S.L."/>
            <person name="Kruys A."/>
            <person name="Hutchinson M.I."/>
            <person name="Powell A.J."/>
            <person name="Barry K."/>
            <person name="Miller A.N."/>
            <person name="Grigoriev I.V."/>
            <person name="Debuchy R."/>
            <person name="Gladieux P."/>
            <person name="Thoren M.H."/>
            <person name="Johannesson H."/>
        </authorList>
    </citation>
    <scope>NUCLEOTIDE SEQUENCE</scope>
    <source>
        <strain evidence="9">CBS 990.96</strain>
    </source>
</reference>
<evidence type="ECO:0000313" key="9">
    <source>
        <dbReference type="EMBL" id="KAK4225846.1"/>
    </source>
</evidence>
<evidence type="ECO:0000256" key="2">
    <source>
        <dbReference type="ARBA" id="ARBA00005975"/>
    </source>
</evidence>
<evidence type="ECO:0000256" key="5">
    <source>
        <dbReference type="ARBA" id="ARBA00023136"/>
    </source>
</evidence>
<keyword evidence="7" id="KW-1133">Transmembrane helix</keyword>
<proteinExistence type="inferred from homology"/>
<keyword evidence="10" id="KW-1185">Reference proteome</keyword>
<organism evidence="9 10">
    <name type="scientific">Podospora fimiseda</name>
    <dbReference type="NCBI Taxonomy" id="252190"/>
    <lineage>
        <taxon>Eukaryota</taxon>
        <taxon>Fungi</taxon>
        <taxon>Dikarya</taxon>
        <taxon>Ascomycota</taxon>
        <taxon>Pezizomycotina</taxon>
        <taxon>Sordariomycetes</taxon>
        <taxon>Sordariomycetidae</taxon>
        <taxon>Sordariales</taxon>
        <taxon>Podosporaceae</taxon>
        <taxon>Podospora</taxon>
    </lineage>
</organism>
<evidence type="ECO:0000256" key="7">
    <source>
        <dbReference type="SAM" id="Phobius"/>
    </source>
</evidence>
<evidence type="ECO:0000256" key="4">
    <source>
        <dbReference type="ARBA" id="ARBA00022833"/>
    </source>
</evidence>
<keyword evidence="4" id="KW-0862">Zinc</keyword>
<evidence type="ECO:0000259" key="8">
    <source>
        <dbReference type="PROSITE" id="PS51837"/>
    </source>
</evidence>
<dbReference type="InterPro" id="IPR006629">
    <property type="entry name" value="LITAF"/>
</dbReference>
<feature type="domain" description="LITAF" evidence="8">
    <location>
        <begin position="48"/>
        <end position="131"/>
    </location>
</feature>
<dbReference type="Proteomes" id="UP001301958">
    <property type="component" value="Unassembled WGS sequence"/>
</dbReference>
<reference evidence="9" key="1">
    <citation type="journal article" date="2023" name="Mol. Phylogenet. Evol.">
        <title>Genome-scale phylogeny and comparative genomics of the fungal order Sordariales.</title>
        <authorList>
            <person name="Hensen N."/>
            <person name="Bonometti L."/>
            <person name="Westerberg I."/>
            <person name="Brannstrom I.O."/>
            <person name="Guillou S."/>
            <person name="Cros-Aarteil S."/>
            <person name="Calhoun S."/>
            <person name="Haridas S."/>
            <person name="Kuo A."/>
            <person name="Mondo S."/>
            <person name="Pangilinan J."/>
            <person name="Riley R."/>
            <person name="LaButti K."/>
            <person name="Andreopoulos B."/>
            <person name="Lipzen A."/>
            <person name="Chen C."/>
            <person name="Yan M."/>
            <person name="Daum C."/>
            <person name="Ng V."/>
            <person name="Clum A."/>
            <person name="Steindorff A."/>
            <person name="Ohm R.A."/>
            <person name="Martin F."/>
            <person name="Silar P."/>
            <person name="Natvig D.O."/>
            <person name="Lalanne C."/>
            <person name="Gautier V."/>
            <person name="Ament-Velasquez S.L."/>
            <person name="Kruys A."/>
            <person name="Hutchinson M.I."/>
            <person name="Powell A.J."/>
            <person name="Barry K."/>
            <person name="Miller A.N."/>
            <person name="Grigoriev I.V."/>
            <person name="Debuchy R."/>
            <person name="Gladieux P."/>
            <person name="Hiltunen Thoren M."/>
            <person name="Johannesson H."/>
        </authorList>
    </citation>
    <scope>NUCLEOTIDE SEQUENCE</scope>
    <source>
        <strain evidence="9">CBS 990.96</strain>
    </source>
</reference>
<evidence type="ECO:0000256" key="1">
    <source>
        <dbReference type="ARBA" id="ARBA00004170"/>
    </source>
</evidence>
<dbReference type="AlphaFoldDB" id="A0AAN7BLM2"/>
<sequence length="168" mass="18182">MAVPACRSVDSLAITPVEVDTQPKLEMKATQVVTAQPSKEPKPSAAEKSPDDVVAFEDLRAVSQYILCPYCETRQKTTVKHKVTDHTCKASLICCVVGGVVGSIIPFLCLWYSDVNHYCKSCGNLVARKPEGGVMAAVPPKQMAENKPTEPVRGVSRNNLVKKPSKKA</sequence>
<dbReference type="PANTHER" id="PTHR23292">
    <property type="entry name" value="LIPOPOLYSACCHARIDE-INDUCED TUMOR NECROSIS FACTOR-ALPHA FACTOR"/>
    <property type="match status" value="1"/>
</dbReference>
<dbReference type="GO" id="GO:0016020">
    <property type="term" value="C:membrane"/>
    <property type="evidence" value="ECO:0007669"/>
    <property type="project" value="UniProtKB-SubCell"/>
</dbReference>
<keyword evidence="3" id="KW-0479">Metal-binding</keyword>
<dbReference type="InterPro" id="IPR037519">
    <property type="entry name" value="LITAF_fam"/>
</dbReference>
<feature type="transmembrane region" description="Helical" evidence="7">
    <location>
        <begin position="90"/>
        <end position="113"/>
    </location>
</feature>
<keyword evidence="7" id="KW-0812">Transmembrane</keyword>
<accession>A0AAN7BLM2</accession>
<dbReference type="EMBL" id="MU865358">
    <property type="protein sequence ID" value="KAK4225846.1"/>
    <property type="molecule type" value="Genomic_DNA"/>
</dbReference>
<dbReference type="GO" id="GO:0008270">
    <property type="term" value="F:zinc ion binding"/>
    <property type="evidence" value="ECO:0007669"/>
    <property type="project" value="TreeGrafter"/>
</dbReference>
<evidence type="ECO:0000256" key="3">
    <source>
        <dbReference type="ARBA" id="ARBA00022723"/>
    </source>
</evidence>
<dbReference type="SMART" id="SM00714">
    <property type="entry name" value="LITAF"/>
    <property type="match status" value="1"/>
</dbReference>
<feature type="region of interest" description="Disordered" evidence="6">
    <location>
        <begin position="139"/>
        <end position="168"/>
    </location>
</feature>
<comment type="caution">
    <text evidence="9">The sequence shown here is derived from an EMBL/GenBank/DDBJ whole genome shotgun (WGS) entry which is preliminary data.</text>
</comment>
<comment type="similarity">
    <text evidence="2">Belongs to the CDIP1/LITAF family.</text>
</comment>
<evidence type="ECO:0000256" key="6">
    <source>
        <dbReference type="SAM" id="MobiDB-lite"/>
    </source>
</evidence>
<comment type="subcellular location">
    <subcellularLocation>
        <location evidence="1">Membrane</location>
        <topology evidence="1">Peripheral membrane protein</topology>
    </subcellularLocation>
</comment>
<dbReference type="PROSITE" id="PS51837">
    <property type="entry name" value="LITAF"/>
    <property type="match status" value="1"/>
</dbReference>
<dbReference type="PANTHER" id="PTHR23292:SF6">
    <property type="entry name" value="FI16602P1-RELATED"/>
    <property type="match status" value="1"/>
</dbReference>
<name>A0AAN7BLM2_9PEZI</name>